<feature type="transmembrane region" description="Helical" evidence="1">
    <location>
        <begin position="65"/>
        <end position="91"/>
    </location>
</feature>
<feature type="transmembrane region" description="Helical" evidence="1">
    <location>
        <begin position="243"/>
        <end position="262"/>
    </location>
</feature>
<comment type="caution">
    <text evidence="2">The sequence shown here is derived from an EMBL/GenBank/DDBJ whole genome shotgun (WGS) entry which is preliminary data.</text>
</comment>
<name>A0ABT1RYT0_9FIRM</name>
<feature type="transmembrane region" description="Helical" evidence="1">
    <location>
        <begin position="467"/>
        <end position="485"/>
    </location>
</feature>
<feature type="transmembrane region" description="Helical" evidence="1">
    <location>
        <begin position="422"/>
        <end position="446"/>
    </location>
</feature>
<feature type="transmembrane region" description="Helical" evidence="1">
    <location>
        <begin position="390"/>
        <end position="416"/>
    </location>
</feature>
<keyword evidence="1" id="KW-1133">Transmembrane helix</keyword>
<reference evidence="2 3" key="1">
    <citation type="submission" date="2022-06" db="EMBL/GenBank/DDBJ databases">
        <title>Isolation of gut microbiota from human fecal samples.</title>
        <authorList>
            <person name="Pamer E.G."/>
            <person name="Barat B."/>
            <person name="Waligurski E."/>
            <person name="Medina S."/>
            <person name="Paddock L."/>
            <person name="Mostad J."/>
        </authorList>
    </citation>
    <scope>NUCLEOTIDE SEQUENCE [LARGE SCALE GENOMIC DNA]</scope>
    <source>
        <strain evidence="2 3">DFI.9.73</strain>
    </source>
</reference>
<feature type="transmembrane region" description="Helical" evidence="1">
    <location>
        <begin position="32"/>
        <end position="53"/>
    </location>
</feature>
<protein>
    <recommendedName>
        <fullName evidence="4">ABC-2 type transport system permease protein</fullName>
    </recommendedName>
</protein>
<feature type="transmembrane region" description="Helical" evidence="1">
    <location>
        <begin position="188"/>
        <end position="205"/>
    </location>
</feature>
<proteinExistence type="predicted"/>
<feature type="transmembrane region" description="Helical" evidence="1">
    <location>
        <begin position="491"/>
        <end position="516"/>
    </location>
</feature>
<dbReference type="Proteomes" id="UP001524473">
    <property type="component" value="Unassembled WGS sequence"/>
</dbReference>
<keyword evidence="1" id="KW-0472">Membrane</keyword>
<accession>A0ABT1RYT0</accession>
<sequence>MRETLALMRVNLLGMLTSFSNNKQGKKKASGALIVLLMGGLSVYISVVYSLLLAQSLQPVGLLELLPILMAVVACAASLMFASMGASGIVFGGRDMDLLFSLPVSAFSVMLSKLLALYLENLIFNVFLLIPAGVIYLVYGGGGGVLFCMALMISTLFLSLLSTLLSAVVGFFLALIQSRSQGKALVTNLVYLVFLALVFVAAFQINQAVGDIAAHQGAIEGALGSWLLPFGLLRLGLAGSLPAYLGFAAITLVPFLLAVWLFSRFYTGILTRLLTHSSRSDYRLGSLAAGSQFSALLKKEAGRFFGTPIYLFNLGIGAMMALAGSIFAAFQRDALQLMLAQIPGVPAVLLVAAALSFLFLMTVPACASISLEGKYLWILKEAPIRSSTLFLVKALLNALLIWGPALLCLPLLWYGFSLTPQALLALFCLCASLGCFVPCFGLAVNLRFPKMDAVNDTLVVKQSASTMIGVFASMLIPAAAALVYWKLGTFLAAESFLLCCSGLFLVLAAVLWHWVLKKGPGILKEL</sequence>
<feature type="transmembrane region" description="Helical" evidence="1">
    <location>
        <begin position="122"/>
        <end position="139"/>
    </location>
</feature>
<feature type="transmembrane region" description="Helical" evidence="1">
    <location>
        <begin position="309"/>
        <end position="330"/>
    </location>
</feature>
<evidence type="ECO:0000313" key="3">
    <source>
        <dbReference type="Proteomes" id="UP001524473"/>
    </source>
</evidence>
<feature type="transmembrane region" description="Helical" evidence="1">
    <location>
        <begin position="98"/>
        <end position="116"/>
    </location>
</feature>
<dbReference type="EMBL" id="JANFZH010000015">
    <property type="protein sequence ID" value="MCQ4839842.1"/>
    <property type="molecule type" value="Genomic_DNA"/>
</dbReference>
<gene>
    <name evidence="2" type="ORF">NE695_07935</name>
</gene>
<keyword evidence="1" id="KW-0812">Transmembrane</keyword>
<feature type="transmembrane region" description="Helical" evidence="1">
    <location>
        <begin position="146"/>
        <end position="176"/>
    </location>
</feature>
<evidence type="ECO:0000256" key="1">
    <source>
        <dbReference type="SAM" id="Phobius"/>
    </source>
</evidence>
<dbReference type="GeneID" id="90533743"/>
<organism evidence="2 3">
    <name type="scientific">Neglectibacter timonensis</name>
    <dbReference type="NCBI Taxonomy" id="1776382"/>
    <lineage>
        <taxon>Bacteria</taxon>
        <taxon>Bacillati</taxon>
        <taxon>Bacillota</taxon>
        <taxon>Clostridia</taxon>
        <taxon>Eubacteriales</taxon>
        <taxon>Oscillospiraceae</taxon>
        <taxon>Neglectibacter</taxon>
    </lineage>
</organism>
<feature type="transmembrane region" description="Helical" evidence="1">
    <location>
        <begin position="342"/>
        <end position="369"/>
    </location>
</feature>
<dbReference type="RefSeq" id="WP_066867098.1">
    <property type="nucleotide sequence ID" value="NZ_CABKVV010000014.1"/>
</dbReference>
<evidence type="ECO:0000313" key="2">
    <source>
        <dbReference type="EMBL" id="MCQ4839842.1"/>
    </source>
</evidence>
<keyword evidence="3" id="KW-1185">Reference proteome</keyword>
<evidence type="ECO:0008006" key="4">
    <source>
        <dbReference type="Google" id="ProtNLM"/>
    </source>
</evidence>